<dbReference type="GO" id="GO:0004764">
    <property type="term" value="F:shikimate 3-dehydrogenase (NADP+) activity"/>
    <property type="evidence" value="ECO:0007669"/>
    <property type="project" value="UniProtKB-UniRule"/>
</dbReference>
<dbReference type="InterPro" id="IPR046346">
    <property type="entry name" value="Aminoacid_DH-like_N_sf"/>
</dbReference>
<evidence type="ECO:0000256" key="3">
    <source>
        <dbReference type="ARBA" id="ARBA00022605"/>
    </source>
</evidence>
<evidence type="ECO:0000256" key="7">
    <source>
        <dbReference type="ARBA" id="ARBA00049442"/>
    </source>
</evidence>
<evidence type="ECO:0000259" key="9">
    <source>
        <dbReference type="Pfam" id="PF08501"/>
    </source>
</evidence>
<dbReference type="SUPFAM" id="SSF53223">
    <property type="entry name" value="Aminoacid dehydrogenase-like, N-terminal domain"/>
    <property type="match status" value="1"/>
</dbReference>
<feature type="binding site" evidence="8">
    <location>
        <begin position="14"/>
        <end position="16"/>
    </location>
    <ligand>
        <name>shikimate</name>
        <dbReference type="ChEBI" id="CHEBI:36208"/>
    </ligand>
</feature>
<dbReference type="InterPro" id="IPR011342">
    <property type="entry name" value="Shikimate_DH"/>
</dbReference>
<sequence>MKYFALFGNPVSHSISPRLHNIALQGLGQRGVYGRILLEQGSDIITKFKKYNLTGANITIPFKESVLADCDELDSIAADIGSINTLVSKKGKIKGYNTDAPGFMMAIAEFGKIDRALILGAGGTAKALSYILHTNGIEIEILNRSDKRAEFINYNFNTYSNFKVSNYDLVINTTSAGLCGDDLPCDEIVLREILSNSKFAFDVIYNRQTPFLRIANDTGLKIKDGKDMLLYQAVLAFNLFYDNKFDESKITKLMRGAFEL</sequence>
<evidence type="ECO:0000256" key="1">
    <source>
        <dbReference type="ARBA" id="ARBA00004871"/>
    </source>
</evidence>
<dbReference type="SUPFAM" id="SSF51735">
    <property type="entry name" value="NAD(P)-binding Rossmann-fold domains"/>
    <property type="match status" value="1"/>
</dbReference>
<feature type="binding site" evidence="8">
    <location>
        <position position="225"/>
    </location>
    <ligand>
        <name>NADP(+)</name>
        <dbReference type="ChEBI" id="CHEBI:58349"/>
    </ligand>
</feature>
<protein>
    <recommendedName>
        <fullName evidence="2 8">Shikimate dehydrogenase (NADP(+))</fullName>
        <shortName evidence="8">SDH</shortName>
        <ecNumber evidence="2 8">1.1.1.25</ecNumber>
    </recommendedName>
</protein>
<dbReference type="Proteomes" id="UP000202031">
    <property type="component" value="Chromosome"/>
</dbReference>
<feature type="domain" description="Shikimate dehydrogenase substrate binding N-terminal" evidence="9">
    <location>
        <begin position="6"/>
        <end position="86"/>
    </location>
</feature>
<dbReference type="InterPro" id="IPR022893">
    <property type="entry name" value="Shikimate_DH_fam"/>
</dbReference>
<evidence type="ECO:0000313" key="11">
    <source>
        <dbReference type="Proteomes" id="UP000202031"/>
    </source>
</evidence>
<dbReference type="UniPathway" id="UPA00053">
    <property type="reaction ID" value="UER00087"/>
</dbReference>
<comment type="similarity">
    <text evidence="8">Belongs to the shikimate dehydrogenase family.</text>
</comment>
<dbReference type="GO" id="GO:0009423">
    <property type="term" value="P:chorismate biosynthetic process"/>
    <property type="evidence" value="ECO:0007669"/>
    <property type="project" value="UniProtKB-UniRule"/>
</dbReference>
<feature type="binding site" evidence="8">
    <location>
        <position position="205"/>
    </location>
    <ligand>
        <name>shikimate</name>
        <dbReference type="ChEBI" id="CHEBI:36208"/>
    </ligand>
</feature>
<dbReference type="InterPro" id="IPR036291">
    <property type="entry name" value="NAD(P)-bd_dom_sf"/>
</dbReference>
<dbReference type="AlphaFoldDB" id="A0A1X9SMI4"/>
<dbReference type="KEGG" id="clx:CLAN_0709"/>
<dbReference type="CDD" id="cd01065">
    <property type="entry name" value="NAD_bind_Shikimate_DH"/>
    <property type="match status" value="1"/>
</dbReference>
<dbReference type="Gene3D" id="3.40.50.10860">
    <property type="entry name" value="Leucine Dehydrogenase, chain A, domain 1"/>
    <property type="match status" value="1"/>
</dbReference>
<dbReference type="GO" id="GO:0050661">
    <property type="term" value="F:NADP binding"/>
    <property type="evidence" value="ECO:0007669"/>
    <property type="project" value="InterPro"/>
</dbReference>
<comment type="pathway">
    <text evidence="1 8">Metabolic intermediate biosynthesis; chorismate biosynthesis; chorismate from D-erythrose 4-phosphate and phosphoenolpyruvate: step 4/7.</text>
</comment>
<keyword evidence="6 8" id="KW-0057">Aromatic amino acid biosynthesis</keyword>
<dbReference type="GO" id="GO:0019632">
    <property type="term" value="P:shikimate metabolic process"/>
    <property type="evidence" value="ECO:0007669"/>
    <property type="project" value="InterPro"/>
</dbReference>
<keyword evidence="5 8" id="KW-0560">Oxidoreductase</keyword>
<dbReference type="NCBIfam" id="NF001316">
    <property type="entry name" value="PRK00258.2-5"/>
    <property type="match status" value="1"/>
</dbReference>
<comment type="subunit">
    <text evidence="8">Homodimer.</text>
</comment>
<comment type="caution">
    <text evidence="8">Lacks conserved residue(s) required for the propagation of feature annotation.</text>
</comment>
<dbReference type="EMBL" id="CP015578">
    <property type="protein sequence ID" value="ARQ97456.1"/>
    <property type="molecule type" value="Genomic_DNA"/>
</dbReference>
<evidence type="ECO:0000256" key="6">
    <source>
        <dbReference type="ARBA" id="ARBA00023141"/>
    </source>
</evidence>
<comment type="function">
    <text evidence="8">Involved in the biosynthesis of the chorismate, which leads to the biosynthesis of aromatic amino acids. Catalyzes the reversible NADPH linked reduction of 3-dehydroshikimate (DHSA) to yield shikimate (SA).</text>
</comment>
<dbReference type="GO" id="GO:0009073">
    <property type="term" value="P:aromatic amino acid family biosynthetic process"/>
    <property type="evidence" value="ECO:0007669"/>
    <property type="project" value="UniProtKB-KW"/>
</dbReference>
<evidence type="ECO:0000256" key="4">
    <source>
        <dbReference type="ARBA" id="ARBA00022857"/>
    </source>
</evidence>
<feature type="binding site" evidence="8">
    <location>
        <position position="232"/>
    </location>
    <ligand>
        <name>shikimate</name>
        <dbReference type="ChEBI" id="CHEBI:36208"/>
    </ligand>
</feature>
<dbReference type="GO" id="GO:0005829">
    <property type="term" value="C:cytosol"/>
    <property type="evidence" value="ECO:0007669"/>
    <property type="project" value="TreeGrafter"/>
</dbReference>
<dbReference type="PANTHER" id="PTHR21089:SF1">
    <property type="entry name" value="BIFUNCTIONAL 3-DEHYDROQUINATE DEHYDRATASE_SHIKIMATE DEHYDROGENASE, CHLOROPLASTIC"/>
    <property type="match status" value="1"/>
</dbReference>
<name>A0A1X9SMI4_9BACT</name>
<feature type="active site" description="Proton acceptor" evidence="8">
    <location>
        <position position="63"/>
    </location>
</feature>
<dbReference type="GeneID" id="46921185"/>
<dbReference type="Gene3D" id="3.40.50.720">
    <property type="entry name" value="NAD(P)-binding Rossmann-like Domain"/>
    <property type="match status" value="1"/>
</dbReference>
<dbReference type="PANTHER" id="PTHR21089">
    <property type="entry name" value="SHIKIMATE DEHYDROGENASE"/>
    <property type="match status" value="1"/>
</dbReference>
<dbReference type="HAMAP" id="MF_00222">
    <property type="entry name" value="Shikimate_DH_AroE"/>
    <property type="match status" value="1"/>
</dbReference>
<reference evidence="11" key="1">
    <citation type="journal article" date="2017" name="Genome Biol. Evol.">
        <title>Comparative Genomic Analysis Identifies a Campylobacter Clade Deficient in Selenium Metabolism.</title>
        <authorList>
            <person name="Miller W.G."/>
            <person name="Yee E."/>
            <person name="Lopes B.S."/>
            <person name="Chapman M.H."/>
            <person name="Huynh S."/>
            <person name="Bono J.L."/>
            <person name="Parker C.T."/>
            <person name="Strachan N.J.C."/>
            <person name="Forbes K.J."/>
        </authorList>
    </citation>
    <scope>NUCLEOTIDE SEQUENCE [LARGE SCALE GENOMIC DNA]</scope>
    <source>
        <strain evidence="11">NCTC 13004</strain>
    </source>
</reference>
<proteinExistence type="inferred from homology"/>
<feature type="binding site" evidence="8">
    <location>
        <position position="84"/>
    </location>
    <ligand>
        <name>shikimate</name>
        <dbReference type="ChEBI" id="CHEBI:36208"/>
    </ligand>
</feature>
<comment type="catalytic activity">
    <reaction evidence="7 8">
        <text>shikimate + NADP(+) = 3-dehydroshikimate + NADPH + H(+)</text>
        <dbReference type="Rhea" id="RHEA:17737"/>
        <dbReference type="ChEBI" id="CHEBI:15378"/>
        <dbReference type="ChEBI" id="CHEBI:16630"/>
        <dbReference type="ChEBI" id="CHEBI:36208"/>
        <dbReference type="ChEBI" id="CHEBI:57783"/>
        <dbReference type="ChEBI" id="CHEBI:58349"/>
        <dbReference type="EC" id="1.1.1.25"/>
    </reaction>
</comment>
<feature type="binding site" evidence="8">
    <location>
        <position position="99"/>
    </location>
    <ligand>
        <name>shikimate</name>
        <dbReference type="ChEBI" id="CHEBI:36208"/>
    </ligand>
</feature>
<organism evidence="10 11">
    <name type="scientific">Campylobacter lanienae NCTC 13004</name>
    <dbReference type="NCBI Taxonomy" id="1031753"/>
    <lineage>
        <taxon>Bacteria</taxon>
        <taxon>Pseudomonadati</taxon>
        <taxon>Campylobacterota</taxon>
        <taxon>Epsilonproteobacteria</taxon>
        <taxon>Campylobacterales</taxon>
        <taxon>Campylobacteraceae</taxon>
        <taxon>Campylobacter</taxon>
    </lineage>
</organism>
<accession>A0A1X9SMI4</accession>
<evidence type="ECO:0000313" key="10">
    <source>
        <dbReference type="EMBL" id="ARQ97456.1"/>
    </source>
</evidence>
<dbReference type="RefSeq" id="WP_100590606.1">
    <property type="nucleotide sequence ID" value="NZ_CP015578.1"/>
</dbReference>
<dbReference type="NCBIfam" id="TIGR00507">
    <property type="entry name" value="aroE"/>
    <property type="match status" value="1"/>
</dbReference>
<keyword evidence="4 8" id="KW-0521">NADP</keyword>
<evidence type="ECO:0000256" key="8">
    <source>
        <dbReference type="HAMAP-Rule" id="MF_00222"/>
    </source>
</evidence>
<gene>
    <name evidence="8 10" type="primary">aroE</name>
    <name evidence="10" type="ORF">CLAN_0709</name>
</gene>
<feature type="binding site" evidence="8">
    <location>
        <position position="59"/>
    </location>
    <ligand>
        <name>shikimate</name>
        <dbReference type="ChEBI" id="CHEBI:36208"/>
    </ligand>
</feature>
<reference evidence="11" key="2">
    <citation type="journal article" date="2017" name="Genome Biol. Evol.">
        <title>Comparative genomic analysis identifies a Campylobacter clade deficient in selenium metabolism.</title>
        <authorList>
            <person name="Miller W.G."/>
            <person name="Yee E."/>
            <person name="Lopes B.S."/>
            <person name="Chapman M.H."/>
            <person name="Huynh S."/>
            <person name="Bono J.L."/>
            <person name="Parker C.T."/>
            <person name="Strachan N.J.C."/>
            <person name="Forbes K.J."/>
        </authorList>
    </citation>
    <scope>NUCLEOTIDE SEQUENCE [LARGE SCALE GENOMIC DNA]</scope>
    <source>
        <strain evidence="11">NCTC 13004</strain>
    </source>
</reference>
<feature type="binding site" evidence="8">
    <location>
        <position position="203"/>
    </location>
    <ligand>
        <name>NADP(+)</name>
        <dbReference type="ChEBI" id="CHEBI:58349"/>
    </ligand>
</feature>
<dbReference type="Pfam" id="PF08501">
    <property type="entry name" value="Shikimate_dh_N"/>
    <property type="match status" value="1"/>
</dbReference>
<dbReference type="GO" id="GO:0008652">
    <property type="term" value="P:amino acid biosynthetic process"/>
    <property type="evidence" value="ECO:0007669"/>
    <property type="project" value="UniProtKB-KW"/>
</dbReference>
<dbReference type="EC" id="1.1.1.25" evidence="2 8"/>
<evidence type="ECO:0000256" key="5">
    <source>
        <dbReference type="ARBA" id="ARBA00023002"/>
    </source>
</evidence>
<dbReference type="InterPro" id="IPR013708">
    <property type="entry name" value="Shikimate_DH-bd_N"/>
</dbReference>
<evidence type="ECO:0000256" key="2">
    <source>
        <dbReference type="ARBA" id="ARBA00012962"/>
    </source>
</evidence>
<keyword evidence="3 8" id="KW-0028">Amino-acid biosynthesis</keyword>